<keyword evidence="2" id="KW-1185">Reference proteome</keyword>
<dbReference type="Proteomes" id="UP001055879">
    <property type="component" value="Linkage Group LG11"/>
</dbReference>
<evidence type="ECO:0000313" key="1">
    <source>
        <dbReference type="EMBL" id="KAI3691880.1"/>
    </source>
</evidence>
<proteinExistence type="predicted"/>
<reference evidence="2" key="1">
    <citation type="journal article" date="2022" name="Mol. Ecol. Resour.">
        <title>The genomes of chicory, endive, great burdock and yacon provide insights into Asteraceae palaeo-polyploidization history and plant inulin production.</title>
        <authorList>
            <person name="Fan W."/>
            <person name="Wang S."/>
            <person name="Wang H."/>
            <person name="Wang A."/>
            <person name="Jiang F."/>
            <person name="Liu H."/>
            <person name="Zhao H."/>
            <person name="Xu D."/>
            <person name="Zhang Y."/>
        </authorList>
    </citation>
    <scope>NUCLEOTIDE SEQUENCE [LARGE SCALE GENOMIC DNA]</scope>
    <source>
        <strain evidence="2">cv. Niubang</strain>
    </source>
</reference>
<dbReference type="EMBL" id="CM042057">
    <property type="protein sequence ID" value="KAI3691880.1"/>
    <property type="molecule type" value="Genomic_DNA"/>
</dbReference>
<protein>
    <submittedName>
        <fullName evidence="1">Uncharacterized protein</fullName>
    </submittedName>
</protein>
<gene>
    <name evidence="1" type="ORF">L6452_31682</name>
</gene>
<evidence type="ECO:0000313" key="2">
    <source>
        <dbReference type="Proteomes" id="UP001055879"/>
    </source>
</evidence>
<organism evidence="1 2">
    <name type="scientific">Arctium lappa</name>
    <name type="common">Greater burdock</name>
    <name type="synonym">Lappa major</name>
    <dbReference type="NCBI Taxonomy" id="4217"/>
    <lineage>
        <taxon>Eukaryota</taxon>
        <taxon>Viridiplantae</taxon>
        <taxon>Streptophyta</taxon>
        <taxon>Embryophyta</taxon>
        <taxon>Tracheophyta</taxon>
        <taxon>Spermatophyta</taxon>
        <taxon>Magnoliopsida</taxon>
        <taxon>eudicotyledons</taxon>
        <taxon>Gunneridae</taxon>
        <taxon>Pentapetalae</taxon>
        <taxon>asterids</taxon>
        <taxon>campanulids</taxon>
        <taxon>Asterales</taxon>
        <taxon>Asteraceae</taxon>
        <taxon>Carduoideae</taxon>
        <taxon>Cardueae</taxon>
        <taxon>Arctiinae</taxon>
        <taxon>Arctium</taxon>
    </lineage>
</organism>
<accession>A0ACB8Z2C7</accession>
<sequence>MQNFFWLNTNRDFTKQKPKLLAAERESVGQAIGEKRSISASRRFSDTHLPLPMHVTFKSLSSIFRARSIMGGGRVAHPVLKGPSVVKELVIGAVLGLAAGGLWKMHHWNEQRKTRAFYDLLEKGEISVVVEEE</sequence>
<reference evidence="1 2" key="2">
    <citation type="journal article" date="2022" name="Mol. Ecol. Resour.">
        <title>The genomes of chicory, endive, great burdock and yacon provide insights into Asteraceae paleo-polyploidization history and plant inulin production.</title>
        <authorList>
            <person name="Fan W."/>
            <person name="Wang S."/>
            <person name="Wang H."/>
            <person name="Wang A."/>
            <person name="Jiang F."/>
            <person name="Liu H."/>
            <person name="Zhao H."/>
            <person name="Xu D."/>
            <person name="Zhang Y."/>
        </authorList>
    </citation>
    <scope>NUCLEOTIDE SEQUENCE [LARGE SCALE GENOMIC DNA]</scope>
    <source>
        <strain evidence="2">cv. Niubang</strain>
    </source>
</reference>
<name>A0ACB8Z2C7_ARCLA</name>
<comment type="caution">
    <text evidence="1">The sequence shown here is derived from an EMBL/GenBank/DDBJ whole genome shotgun (WGS) entry which is preliminary data.</text>
</comment>